<dbReference type="Pfam" id="PF01357">
    <property type="entry name" value="Expansin_C"/>
    <property type="match status" value="1"/>
</dbReference>
<dbReference type="Pfam" id="PF00076">
    <property type="entry name" value="RRM_1"/>
    <property type="match status" value="1"/>
</dbReference>
<feature type="region of interest" description="Disordered" evidence="9">
    <location>
        <begin position="826"/>
        <end position="855"/>
    </location>
</feature>
<dbReference type="InterPro" id="IPR010811">
    <property type="entry name" value="DUF1409"/>
</dbReference>
<keyword evidence="4" id="KW-0134">Cell wall</keyword>
<comment type="subcellular location">
    <subcellularLocation>
        <location evidence="1">Membrane</location>
        <topology evidence="1">Peripheral membrane protein</topology>
    </subcellularLocation>
    <subcellularLocation>
        <location evidence="2">Secreted</location>
        <location evidence="2">Cell wall</location>
    </subcellularLocation>
</comment>
<dbReference type="PANTHER" id="PTHR31867">
    <property type="entry name" value="EXPANSIN-A15"/>
    <property type="match status" value="1"/>
</dbReference>
<sequence>MVKLADHVRAAAGAAAVFSALVVAAVMVGGAGALEPGGWLRAHATFYGGADASGTIGCACGYGNLDAQGDGTRTAALSTALFNGGLACGECYKLVCDRKTDRTWCKPGVSVTITATNFCPPNWNLPSDNGGWGNPPRPHFDMAQPAWEKIGIFRGGIIPVIYQRVPCMKKGGVRFTINGHDYFQLVLLTNVGAAGSIRAMDVRSSSSADWMAMAHNWGAQWHSLAYLTGQGLSFRVTITDGQTLVFPGVVRPGWRYISQNGEVYRLKLKSKRSDSAAPSKLGHRSFVRLPDEPGKARQCSYLLEFRGELLLASVLQDAGGRRLSVSVHALDLDAALLPLDFQPAAEQAWERRDSADLGDLVLFLGYPGSFAVEAVRFREEVPAGSAYFVVKSEPCRVYRYSFVDDAAAATLGETLPAGWNDERCMWFLPDPMIAPVRPRAKTAGHGGETQEEEQAPGSHRRRDLTIYAGDLHPRGDSSQLRAMFSKHGRVARARVATDKWGRSREYGVVTMATQSGFDNAIAADGDAPENVCTYLTFLVLLLLVNDITARFNRLIVAWIFYFHFGYITHTLKPPPFSLFFSSAVPTPSPCRFASPAKQQAATDQFPQQKFIDPRLPLFAAASIRVIGLSSADLYFSIFFRVRTSGEVVSSFPGHWMSAARLAQVFKLCYLGPELNACIWFAYPDYGDYEVPSFFRLNEVISDKCSSENLAFALSPCLLPVSFHAGRSARPSYEFYLSALASRQLGCGQLPADLFFLSKIEIRGLIASALEFDRINKRAEVIPFGSISSFSFGNTPTIALPVVSRSGKPIEYSLSALPSLGHGAPSPNEYIKKLSGPPSQAKRPLRSKKVTLAPKKKKAKTMAVALPVPSTSADLDAVVDAAAEEVSDTEPPVKSPADDTLASSTTTDPAPAAVVPPAPLSLTSPTSLSLRSGKRRKRVAHRSPRPATTSAQFQDLGDFFSFDVGQYLDPSEADADEPVDLLTDLRAQLQDILARLDYPIDMLINDAGPIRSRIEEIQDWLPDDLVDAIAPTGYIESHRISVLRAWQRITDRASQAIA</sequence>
<reference evidence="13" key="1">
    <citation type="submission" date="2013-04" db="UniProtKB">
        <authorList>
            <consortium name="EnsemblPlants"/>
        </authorList>
    </citation>
    <scope>IDENTIFICATION</scope>
</reference>
<comment type="similarity">
    <text evidence="3">Belongs to the expansin family. Expansin A subfamily.</text>
</comment>
<dbReference type="Gene3D" id="2.40.40.10">
    <property type="entry name" value="RlpA-like domain"/>
    <property type="match status" value="1"/>
</dbReference>
<feature type="compositionally biased region" description="Low complexity" evidence="9">
    <location>
        <begin position="897"/>
        <end position="912"/>
    </location>
</feature>
<feature type="region of interest" description="Disordered" evidence="9">
    <location>
        <begin position="881"/>
        <end position="949"/>
    </location>
</feature>
<dbReference type="Pfam" id="PF03330">
    <property type="entry name" value="DPBB_1"/>
    <property type="match status" value="1"/>
</dbReference>
<dbReference type="InterPro" id="IPR007112">
    <property type="entry name" value="Expansin/allergen_DPBB_dom"/>
</dbReference>
<dbReference type="SUPFAM" id="SSF54928">
    <property type="entry name" value="RNA-binding domain, RBD"/>
    <property type="match status" value="1"/>
</dbReference>
<protein>
    <recommendedName>
        <fullName evidence="15">Expansin</fullName>
    </recommendedName>
</protein>
<evidence type="ECO:0000256" key="6">
    <source>
        <dbReference type="ARBA" id="ARBA00022729"/>
    </source>
</evidence>
<keyword evidence="14" id="KW-1185">Reference proteome</keyword>
<proteinExistence type="inferred from homology"/>
<feature type="domain" description="Expansin-like CBD" evidence="12">
    <location>
        <begin position="182"/>
        <end position="255"/>
    </location>
</feature>
<dbReference type="InterPro" id="IPR002963">
    <property type="entry name" value="Expansin"/>
</dbReference>
<feature type="domain" description="RRM" evidence="10">
    <location>
        <begin position="464"/>
        <end position="525"/>
    </location>
</feature>
<dbReference type="PROSITE" id="PS50842">
    <property type="entry name" value="EXPANSIN_EG45"/>
    <property type="match status" value="1"/>
</dbReference>
<evidence type="ECO:0000256" key="5">
    <source>
        <dbReference type="ARBA" id="ARBA00022525"/>
    </source>
</evidence>
<keyword evidence="5" id="KW-0964">Secreted</keyword>
<organism evidence="13">
    <name type="scientific">Oryza brachyantha</name>
    <name type="common">malo sina</name>
    <dbReference type="NCBI Taxonomy" id="4533"/>
    <lineage>
        <taxon>Eukaryota</taxon>
        <taxon>Viridiplantae</taxon>
        <taxon>Streptophyta</taxon>
        <taxon>Embryophyta</taxon>
        <taxon>Tracheophyta</taxon>
        <taxon>Spermatophyta</taxon>
        <taxon>Magnoliopsida</taxon>
        <taxon>Liliopsida</taxon>
        <taxon>Poales</taxon>
        <taxon>Poaceae</taxon>
        <taxon>BOP clade</taxon>
        <taxon>Oryzoideae</taxon>
        <taxon>Oryzeae</taxon>
        <taxon>Oryzinae</taxon>
        <taxon>Oryza</taxon>
    </lineage>
</organism>
<name>J3LBK9_ORYBR</name>
<dbReference type="PRINTS" id="PR01225">
    <property type="entry name" value="EXPANSNFAMLY"/>
</dbReference>
<dbReference type="GO" id="GO:0003723">
    <property type="term" value="F:RNA binding"/>
    <property type="evidence" value="ECO:0007669"/>
    <property type="project" value="UniProtKB-UniRule"/>
</dbReference>
<dbReference type="InterPro" id="IPR000504">
    <property type="entry name" value="RRM_dom"/>
</dbReference>
<dbReference type="Proteomes" id="UP000006038">
    <property type="component" value="Unassembled WGS sequence"/>
</dbReference>
<evidence type="ECO:0008006" key="15">
    <source>
        <dbReference type="Google" id="ProtNLM"/>
    </source>
</evidence>
<dbReference type="InterPro" id="IPR035979">
    <property type="entry name" value="RBD_domain_sf"/>
</dbReference>
<dbReference type="EnsemblPlants" id="OB02G20260.1">
    <property type="protein sequence ID" value="OB02G20260.1"/>
    <property type="gene ID" value="OB02G20260"/>
</dbReference>
<dbReference type="SUPFAM" id="SSF49590">
    <property type="entry name" value="PHL pollen allergen"/>
    <property type="match status" value="1"/>
</dbReference>
<dbReference type="GO" id="GO:0009664">
    <property type="term" value="P:plant-type cell wall organization"/>
    <property type="evidence" value="ECO:0007669"/>
    <property type="project" value="InterPro"/>
</dbReference>
<dbReference type="Gene3D" id="3.30.70.330">
    <property type="match status" value="1"/>
</dbReference>
<feature type="compositionally biased region" description="Low complexity" evidence="9">
    <location>
        <begin position="919"/>
        <end position="930"/>
    </location>
</feature>
<feature type="domain" description="Expansin-like EG45" evidence="11">
    <location>
        <begin position="57"/>
        <end position="172"/>
    </location>
</feature>
<evidence type="ECO:0000256" key="8">
    <source>
        <dbReference type="PROSITE-ProRule" id="PRU00176"/>
    </source>
</evidence>
<dbReference type="eggNOG" id="ENOG502R56D">
    <property type="taxonomic scope" value="Eukaryota"/>
</dbReference>
<dbReference type="InterPro" id="IPR012677">
    <property type="entry name" value="Nucleotide-bd_a/b_plait_sf"/>
</dbReference>
<feature type="region of interest" description="Disordered" evidence="9">
    <location>
        <begin position="438"/>
        <end position="460"/>
    </location>
</feature>
<keyword evidence="8" id="KW-0694">RNA-binding</keyword>
<dbReference type="InterPro" id="IPR007117">
    <property type="entry name" value="Expansin_CBD"/>
</dbReference>
<evidence type="ECO:0000256" key="3">
    <source>
        <dbReference type="ARBA" id="ARBA00005392"/>
    </source>
</evidence>
<dbReference type="PROSITE" id="PS50102">
    <property type="entry name" value="RRM"/>
    <property type="match status" value="1"/>
</dbReference>
<dbReference type="PRINTS" id="PR01226">
    <property type="entry name" value="EXPANSIN"/>
</dbReference>
<dbReference type="Pfam" id="PF07197">
    <property type="entry name" value="DUF1409"/>
    <property type="match status" value="1"/>
</dbReference>
<dbReference type="InterPro" id="IPR036908">
    <property type="entry name" value="RlpA-like_sf"/>
</dbReference>
<dbReference type="SUPFAM" id="SSF50685">
    <property type="entry name" value="Barwin-like endoglucanases"/>
    <property type="match status" value="1"/>
</dbReference>
<dbReference type="GO" id="GO:0005576">
    <property type="term" value="C:extracellular region"/>
    <property type="evidence" value="ECO:0007669"/>
    <property type="project" value="InterPro"/>
</dbReference>
<dbReference type="SMART" id="SM00837">
    <property type="entry name" value="DPBB_1"/>
    <property type="match status" value="1"/>
</dbReference>
<dbReference type="Gene3D" id="2.60.40.760">
    <property type="entry name" value="Expansin, cellulose-binding-like domain"/>
    <property type="match status" value="1"/>
</dbReference>
<evidence type="ECO:0000256" key="7">
    <source>
        <dbReference type="ARBA" id="ARBA00023136"/>
    </source>
</evidence>
<dbReference type="InterPro" id="IPR009009">
    <property type="entry name" value="RlpA-like_DPBB"/>
</dbReference>
<dbReference type="HOGENOM" id="CLU_289921_0_0_1"/>
<feature type="compositionally biased region" description="Basic residues" evidence="9">
    <location>
        <begin position="842"/>
        <end position="855"/>
    </location>
</feature>
<dbReference type="InterPro" id="IPR007118">
    <property type="entry name" value="Expan_Lol_pI"/>
</dbReference>
<keyword evidence="6" id="KW-0732">Signal</keyword>
<evidence type="ECO:0000313" key="14">
    <source>
        <dbReference type="Proteomes" id="UP000006038"/>
    </source>
</evidence>
<accession>J3LBK9</accession>
<evidence type="ECO:0000256" key="1">
    <source>
        <dbReference type="ARBA" id="ARBA00004170"/>
    </source>
</evidence>
<dbReference type="PROSITE" id="PS50843">
    <property type="entry name" value="EXPANSIN_CBD"/>
    <property type="match status" value="1"/>
</dbReference>
<dbReference type="SMART" id="SM00360">
    <property type="entry name" value="RRM"/>
    <property type="match status" value="1"/>
</dbReference>
<dbReference type="InterPro" id="IPR036749">
    <property type="entry name" value="Expansin_CBD_sf"/>
</dbReference>
<dbReference type="CDD" id="cd22274">
    <property type="entry name" value="DPBB_EXPA_N"/>
    <property type="match status" value="1"/>
</dbReference>
<dbReference type="Gramene" id="OB02G20260.1">
    <property type="protein sequence ID" value="OB02G20260.1"/>
    <property type="gene ID" value="OB02G20260"/>
</dbReference>
<evidence type="ECO:0000256" key="2">
    <source>
        <dbReference type="ARBA" id="ARBA00004191"/>
    </source>
</evidence>
<evidence type="ECO:0000259" key="12">
    <source>
        <dbReference type="PROSITE" id="PS50843"/>
    </source>
</evidence>
<evidence type="ECO:0000259" key="10">
    <source>
        <dbReference type="PROSITE" id="PS50102"/>
    </source>
</evidence>
<evidence type="ECO:0000256" key="4">
    <source>
        <dbReference type="ARBA" id="ARBA00022512"/>
    </source>
</evidence>
<dbReference type="AlphaFoldDB" id="J3LBK9"/>
<evidence type="ECO:0000256" key="9">
    <source>
        <dbReference type="SAM" id="MobiDB-lite"/>
    </source>
</evidence>
<feature type="compositionally biased region" description="Basic residues" evidence="9">
    <location>
        <begin position="931"/>
        <end position="943"/>
    </location>
</feature>
<keyword evidence="7" id="KW-0472">Membrane</keyword>
<evidence type="ECO:0000313" key="13">
    <source>
        <dbReference type="EnsemblPlants" id="OB02G20260.1"/>
    </source>
</evidence>
<dbReference type="GO" id="GO:0016020">
    <property type="term" value="C:membrane"/>
    <property type="evidence" value="ECO:0007669"/>
    <property type="project" value="UniProtKB-SubCell"/>
</dbReference>
<evidence type="ECO:0000259" key="11">
    <source>
        <dbReference type="PROSITE" id="PS50842"/>
    </source>
</evidence>